<comment type="caution">
    <text evidence="3">The sequence shown here is derived from an EMBL/GenBank/DDBJ whole genome shotgun (WGS) entry which is preliminary data.</text>
</comment>
<dbReference type="InterPro" id="IPR009061">
    <property type="entry name" value="DNA-bd_dom_put_sf"/>
</dbReference>
<organism evidence="3 4">
    <name type="scientific">Rhizobium lemnae</name>
    <dbReference type="NCBI Taxonomy" id="1214924"/>
    <lineage>
        <taxon>Bacteria</taxon>
        <taxon>Pseudomonadati</taxon>
        <taxon>Pseudomonadota</taxon>
        <taxon>Alphaproteobacteria</taxon>
        <taxon>Hyphomicrobiales</taxon>
        <taxon>Rhizobiaceae</taxon>
        <taxon>Rhizobium/Agrobacterium group</taxon>
        <taxon>Rhizobium</taxon>
    </lineage>
</organism>
<dbReference type="CDD" id="cd02065">
    <property type="entry name" value="B12-binding_like"/>
    <property type="match status" value="1"/>
</dbReference>
<name>A0ABV8E2T1_9HYPH</name>
<gene>
    <name evidence="3" type="ORF">ACFOVS_00860</name>
</gene>
<dbReference type="Pfam" id="PF13411">
    <property type="entry name" value="MerR_1"/>
    <property type="match status" value="1"/>
</dbReference>
<dbReference type="RefSeq" id="WP_247262573.1">
    <property type="nucleotide sequence ID" value="NZ_JALJQZ010000057.1"/>
</dbReference>
<dbReference type="EMBL" id="JBHSBD010000004">
    <property type="protein sequence ID" value="MFC3966705.1"/>
    <property type="molecule type" value="Genomic_DNA"/>
</dbReference>
<dbReference type="Pfam" id="PF02310">
    <property type="entry name" value="B12-binding"/>
    <property type="match status" value="1"/>
</dbReference>
<dbReference type="Gene3D" id="3.40.50.280">
    <property type="entry name" value="Cobalamin-binding domain"/>
    <property type="match status" value="1"/>
</dbReference>
<proteinExistence type="predicted"/>
<dbReference type="Gene3D" id="1.10.1240.10">
    <property type="entry name" value="Methionine synthase domain"/>
    <property type="match status" value="1"/>
</dbReference>
<dbReference type="SMART" id="SM00422">
    <property type="entry name" value="HTH_MERR"/>
    <property type="match status" value="1"/>
</dbReference>
<dbReference type="InterPro" id="IPR036724">
    <property type="entry name" value="Cobalamin-bd_sf"/>
</dbReference>
<dbReference type="InterPro" id="IPR006158">
    <property type="entry name" value="Cobalamin-bd"/>
</dbReference>
<reference evidence="4" key="1">
    <citation type="journal article" date="2019" name="Int. J. Syst. Evol. Microbiol.">
        <title>The Global Catalogue of Microorganisms (GCM) 10K type strain sequencing project: providing services to taxonomists for standard genome sequencing and annotation.</title>
        <authorList>
            <consortium name="The Broad Institute Genomics Platform"/>
            <consortium name="The Broad Institute Genome Sequencing Center for Infectious Disease"/>
            <person name="Wu L."/>
            <person name="Ma J."/>
        </authorList>
    </citation>
    <scope>NUCLEOTIDE SEQUENCE [LARGE SCALE GENOMIC DNA]</scope>
    <source>
        <strain evidence="4">TBRC 5781</strain>
    </source>
</reference>
<dbReference type="InterPro" id="IPR000551">
    <property type="entry name" value="MerR-type_HTH_dom"/>
</dbReference>
<protein>
    <submittedName>
        <fullName evidence="3">MerR family transcriptional regulator</fullName>
    </submittedName>
</protein>
<evidence type="ECO:0000259" key="1">
    <source>
        <dbReference type="PROSITE" id="PS50937"/>
    </source>
</evidence>
<dbReference type="SUPFAM" id="SSF46955">
    <property type="entry name" value="Putative DNA-binding domain"/>
    <property type="match status" value="1"/>
</dbReference>
<evidence type="ECO:0000313" key="3">
    <source>
        <dbReference type="EMBL" id="MFC3966705.1"/>
    </source>
</evidence>
<sequence>MQPLDPDNQFLSLSELTLHAGVTKLVVHAWERRYGLKPQTRTGSKRRLYTFEQAERFRLLKKGSDAGYRIGSLIGYSLDDLYRLERELDVQAGLAIGFDLLTSKKLEELEVWLIQLSEQQSLDSFILHSVPYLMQNLGKLWVGQQISIADEHFVTACVKRILLGKLHMMSPAPRVAPWIVATTPEGDSHELGALCAAILARRNGWNVLYLGPNLPASEVARLSNRYSARYICLSTSSFSPKRLSSYLLSLEECTGPDTMMIVGGASTSTLASSERRIVLNALEDMIQYLVFD</sequence>
<evidence type="ECO:0000259" key="2">
    <source>
        <dbReference type="PROSITE" id="PS51332"/>
    </source>
</evidence>
<dbReference type="Proteomes" id="UP001595697">
    <property type="component" value="Unassembled WGS sequence"/>
</dbReference>
<feature type="domain" description="HTH merR-type" evidence="1">
    <location>
        <begin position="20"/>
        <end position="61"/>
    </location>
</feature>
<keyword evidence="4" id="KW-1185">Reference proteome</keyword>
<dbReference type="Gene3D" id="1.10.1660.10">
    <property type="match status" value="1"/>
</dbReference>
<dbReference type="SUPFAM" id="SSF52242">
    <property type="entry name" value="Cobalamin (vitamin B12)-binding domain"/>
    <property type="match status" value="1"/>
</dbReference>
<dbReference type="InterPro" id="IPR036594">
    <property type="entry name" value="Meth_synthase_dom"/>
</dbReference>
<dbReference type="PROSITE" id="PS51332">
    <property type="entry name" value="B12_BINDING"/>
    <property type="match status" value="1"/>
</dbReference>
<dbReference type="PROSITE" id="PS50937">
    <property type="entry name" value="HTH_MERR_2"/>
    <property type="match status" value="1"/>
</dbReference>
<evidence type="ECO:0000313" key="4">
    <source>
        <dbReference type="Proteomes" id="UP001595697"/>
    </source>
</evidence>
<accession>A0ABV8E2T1</accession>
<feature type="domain" description="B12-binding" evidence="2">
    <location>
        <begin position="176"/>
        <end position="292"/>
    </location>
</feature>